<keyword evidence="3 5" id="KW-0456">Lyase</keyword>
<organism evidence="5 6">
    <name type="scientific">Futiania mangrovi</name>
    <dbReference type="NCBI Taxonomy" id="2959716"/>
    <lineage>
        <taxon>Bacteria</taxon>
        <taxon>Pseudomonadati</taxon>
        <taxon>Pseudomonadota</taxon>
        <taxon>Alphaproteobacteria</taxon>
        <taxon>Futianiales</taxon>
        <taxon>Futianiaceae</taxon>
        <taxon>Futiania</taxon>
    </lineage>
</organism>
<feature type="domain" description="HpcH/HpaI aldolase/citrate lyase" evidence="4">
    <location>
        <begin position="11"/>
        <end position="223"/>
    </location>
</feature>
<dbReference type="PANTHER" id="PTHR30502">
    <property type="entry name" value="2-KETO-3-DEOXY-L-RHAMNONATE ALDOLASE"/>
    <property type="match status" value="1"/>
</dbReference>
<dbReference type="InterPro" id="IPR015813">
    <property type="entry name" value="Pyrv/PenolPyrv_kinase-like_dom"/>
</dbReference>
<dbReference type="SUPFAM" id="SSF51621">
    <property type="entry name" value="Phosphoenolpyruvate/pyruvate domain"/>
    <property type="match status" value="1"/>
</dbReference>
<evidence type="ECO:0000256" key="1">
    <source>
        <dbReference type="ARBA" id="ARBA00005568"/>
    </source>
</evidence>
<evidence type="ECO:0000313" key="6">
    <source>
        <dbReference type="Proteomes" id="UP001055804"/>
    </source>
</evidence>
<dbReference type="RefSeq" id="WP_269333922.1">
    <property type="nucleotide sequence ID" value="NZ_JAMZFT010000004.1"/>
</dbReference>
<dbReference type="PANTHER" id="PTHR30502:SF0">
    <property type="entry name" value="PHOSPHOENOLPYRUVATE CARBOXYLASE FAMILY PROTEIN"/>
    <property type="match status" value="1"/>
</dbReference>
<protein>
    <submittedName>
        <fullName evidence="5">Aldolase/citrate lyase family protein</fullName>
    </submittedName>
</protein>
<dbReference type="Pfam" id="PF03328">
    <property type="entry name" value="HpcH_HpaI"/>
    <property type="match status" value="1"/>
</dbReference>
<dbReference type="InterPro" id="IPR005000">
    <property type="entry name" value="Aldolase/citrate-lyase_domain"/>
</dbReference>
<sequence>MTDRPHPRLNAWCSLPDALSAEILAKAGFDSVTVDMQHGLHDFSGALESFRAIALHGALPFVRVPWNEPGLIMRVLDAGAVGVICPMISTPEDAARFAGACLYPPRGYRSYGPVRAGMMHEGYVPRAHEIVLSFGMVETREGFDRVEEIVATPGLTGIYIGPSDLSLAFGEEPRQDRLEPEFLARVDRIREAAHAAGKLCGIHAATPDYARQMQARGFDLVTPAGDATLLATGAAAALKVARGEA</sequence>
<name>A0A9J6PGT8_9PROT</name>
<reference evidence="5" key="1">
    <citation type="submission" date="2022-06" db="EMBL/GenBank/DDBJ databases">
        <title>Isolation and Genomics of Futiania mangrovii gen. nov., sp. nov., a Rare and Metabolically-versatile member in the Class Alphaproteobacteria.</title>
        <authorList>
            <person name="Liu L."/>
            <person name="Huang W.-C."/>
            <person name="Pan J."/>
            <person name="Li J."/>
            <person name="Huang Y."/>
            <person name="Du H."/>
            <person name="Liu Y."/>
            <person name="Li M."/>
        </authorList>
    </citation>
    <scope>NUCLEOTIDE SEQUENCE</scope>
    <source>
        <strain evidence="5">FT118</strain>
    </source>
</reference>
<evidence type="ECO:0000256" key="3">
    <source>
        <dbReference type="ARBA" id="ARBA00023239"/>
    </source>
</evidence>
<dbReference type="InterPro" id="IPR050251">
    <property type="entry name" value="HpcH-HpaI_aldolase"/>
</dbReference>
<dbReference type="Gene3D" id="3.20.20.60">
    <property type="entry name" value="Phosphoenolpyruvate-binding domains"/>
    <property type="match status" value="1"/>
</dbReference>
<proteinExistence type="inferred from homology"/>
<evidence type="ECO:0000313" key="5">
    <source>
        <dbReference type="EMBL" id="MCP1337961.1"/>
    </source>
</evidence>
<dbReference type="Proteomes" id="UP001055804">
    <property type="component" value="Unassembled WGS sequence"/>
</dbReference>
<accession>A0A9J6PGT8</accession>
<evidence type="ECO:0000259" key="4">
    <source>
        <dbReference type="Pfam" id="PF03328"/>
    </source>
</evidence>
<keyword evidence="6" id="KW-1185">Reference proteome</keyword>
<comment type="similarity">
    <text evidence="1">Belongs to the HpcH/HpaI aldolase family.</text>
</comment>
<dbReference type="EMBL" id="JAMZFT010000004">
    <property type="protein sequence ID" value="MCP1337961.1"/>
    <property type="molecule type" value="Genomic_DNA"/>
</dbReference>
<keyword evidence="2" id="KW-0479">Metal-binding</keyword>
<comment type="caution">
    <text evidence="5">The sequence shown here is derived from an EMBL/GenBank/DDBJ whole genome shotgun (WGS) entry which is preliminary data.</text>
</comment>
<dbReference type="AlphaFoldDB" id="A0A9J6PGT8"/>
<dbReference type="InterPro" id="IPR040442">
    <property type="entry name" value="Pyrv_kinase-like_dom_sf"/>
</dbReference>
<dbReference type="GO" id="GO:0046872">
    <property type="term" value="F:metal ion binding"/>
    <property type="evidence" value="ECO:0007669"/>
    <property type="project" value="UniProtKB-KW"/>
</dbReference>
<dbReference type="GO" id="GO:0016832">
    <property type="term" value="F:aldehyde-lyase activity"/>
    <property type="evidence" value="ECO:0007669"/>
    <property type="project" value="TreeGrafter"/>
</dbReference>
<gene>
    <name evidence="5" type="ORF">NJQ99_16190</name>
</gene>
<dbReference type="GO" id="GO:0005737">
    <property type="term" value="C:cytoplasm"/>
    <property type="evidence" value="ECO:0007669"/>
    <property type="project" value="TreeGrafter"/>
</dbReference>
<evidence type="ECO:0000256" key="2">
    <source>
        <dbReference type="ARBA" id="ARBA00022723"/>
    </source>
</evidence>